<keyword evidence="1" id="KW-0472">Membrane</keyword>
<feature type="non-terminal residue" evidence="2">
    <location>
        <position position="1"/>
    </location>
</feature>
<name>A0A0B7C220_9EUPU</name>
<organism evidence="2">
    <name type="scientific">Arion vulgaris</name>
    <dbReference type="NCBI Taxonomy" id="1028688"/>
    <lineage>
        <taxon>Eukaryota</taxon>
        <taxon>Metazoa</taxon>
        <taxon>Spiralia</taxon>
        <taxon>Lophotrochozoa</taxon>
        <taxon>Mollusca</taxon>
        <taxon>Gastropoda</taxon>
        <taxon>Heterobranchia</taxon>
        <taxon>Euthyneura</taxon>
        <taxon>Panpulmonata</taxon>
        <taxon>Eupulmonata</taxon>
        <taxon>Stylommatophora</taxon>
        <taxon>Helicina</taxon>
        <taxon>Arionoidea</taxon>
        <taxon>Arionidae</taxon>
        <taxon>Arion</taxon>
    </lineage>
</organism>
<feature type="transmembrane region" description="Helical" evidence="1">
    <location>
        <begin position="13"/>
        <end position="32"/>
    </location>
</feature>
<evidence type="ECO:0000313" key="2">
    <source>
        <dbReference type="EMBL" id="CEK98450.1"/>
    </source>
</evidence>
<dbReference type="AlphaFoldDB" id="A0A0B7C220"/>
<protein>
    <submittedName>
        <fullName evidence="2">Uncharacterized protein</fullName>
    </submittedName>
</protein>
<proteinExistence type="predicted"/>
<keyword evidence="1" id="KW-0812">Transmembrane</keyword>
<sequence length="50" mass="5642">VFCRLLSPVVAKAMALLVSIFLPMHAFSVSILRKIKMGCAQRHWIESENV</sequence>
<accession>A0A0B7C220</accession>
<dbReference type="EMBL" id="HACG01051579">
    <property type="protein sequence ID" value="CEK98450.1"/>
    <property type="molecule type" value="Transcribed_RNA"/>
</dbReference>
<reference evidence="2" key="1">
    <citation type="submission" date="2014-12" db="EMBL/GenBank/DDBJ databases">
        <title>Insight into the proteome of Arion vulgaris.</title>
        <authorList>
            <person name="Aradska J."/>
            <person name="Bulat T."/>
            <person name="Smidak R."/>
            <person name="Sarate P."/>
            <person name="Gangsoo J."/>
            <person name="Sialana F."/>
            <person name="Bilban M."/>
            <person name="Lubec G."/>
        </authorList>
    </citation>
    <scope>NUCLEOTIDE SEQUENCE</scope>
    <source>
        <tissue evidence="2">Skin</tissue>
    </source>
</reference>
<keyword evidence="1" id="KW-1133">Transmembrane helix</keyword>
<gene>
    <name evidence="2" type="primary">ORF218745</name>
</gene>
<evidence type="ECO:0000256" key="1">
    <source>
        <dbReference type="SAM" id="Phobius"/>
    </source>
</evidence>